<dbReference type="PROSITE" id="PS01124">
    <property type="entry name" value="HTH_ARAC_FAMILY_2"/>
    <property type="match status" value="1"/>
</dbReference>
<sequence>MRSKLIYLIFLICTICMQSGSSANNVPLRYRHFDNLLGKTRTLPVRCMTQDEFGMMWIGTSHGLYSFDGYVLRFHNHTNEITGIVYCMLMNRGTLYLGCENGLFMLNPVTSQIKALQFKQLDDVYAMDLYRGRLLLGANSGLFTYSFDTGVIKPADFFRNDVLGRILTLKVMDENVYIGTMDAIGRYNIKTKTYHKINCEHSIVVGALALDQSGEVMWVGTGVALMKLDLQTDKIETVVNLPVVKVIKQDHEGRLLLGTDNGLYIRSRDGMMSYVTHDARYDASLTGESVWDITLDSDGNWWFGTDNGISVSPDNGIVKSYFLSSITGTNSGNQLSSILCDTDGTIWLAGNRGILRLTGIDGENPEYRWYHMNSRDSYIPHNRVRRIYKDISGEVWLATDRGLLYYNAGEGKFKSILLNDESYWIYSMARDSLERMWVATFSGLHCIVSDLKETEDVIEPIKSYTMANGLNSDKVQDVSFDGKGNLWVLANGVVNLIDTVTDKVTIVELPGQGKMKLISKMQSDKEGNLWVATDSRLFRLTAVADQIVMSEITLPLPSPTEVLAMIEVEDELWLTMPETLAIIKKDDMTLRSYMTDQWITALFYDPLYGRIWMGSTDKFMELDHETGLVLSNHPIKITDVCVNNKEFLNYTDLQSGKIVLPHSRNSLQVSFTDLKCAGSDFSNLMFKLDDGTTNHWMALKHHQNSIFLPNLPTGNHRLYIASSDCLETAEPLLTITIQPQWYFSAWAICLYLLLTLSVIVWGVNHIRIRRKLADERRLRQMQTEQGEAKMQFLINVAREFKSPLSLILSILGQLRSRISAPKERELLAMANAHTLKLSSLLQLSLATYRDNNAINGPIPTKVDFIELIHGVIENCMEEFREQAHTFTINVEKDAIFIYADAFKIETILTNLFSKICRCTISGTSIEISIVTNDDLSALCMKIIIRGIYFVTPNPGDHLRHYDQSGHTVLFDFEGDDIEILTVKDFVNMHKGTIEVAADATGTVFTLILPILTSEEKTDTDDESQDNPVSTPSEQIISGKRIVAIVESNLTTANYIADLLRSNYHCVMAHNGKTGLALCIRTLPDIVVTAYSMPVMDGLKMCREMKRHKKLSTIPIIMLTDRIDNHIELESIKLNVDAFIATPINYSLLQAKIVQLLSNRIRLEEQIRLETIHVPSDEQEFTSDEKFLKEIIHYIESDITNPDISVNWLSSKTGISEKQLYRHIKRLTNLSTSEYIRDIRLEKSASLLRHGQLSVSEVMYMSGFSHASYFSRCFKKKYGVSPKEYTSSKQR</sequence>
<dbReference type="SUPFAM" id="SSF55874">
    <property type="entry name" value="ATPase domain of HSP90 chaperone/DNA topoisomerase II/histidine kinase"/>
    <property type="match status" value="1"/>
</dbReference>
<dbReference type="Gene3D" id="2.130.10.10">
    <property type="entry name" value="YVTN repeat-like/Quinoprotein amine dehydrogenase"/>
    <property type="match status" value="2"/>
</dbReference>
<dbReference type="PROSITE" id="PS50110">
    <property type="entry name" value="RESPONSE_REGULATORY"/>
    <property type="match status" value="1"/>
</dbReference>
<comment type="caution">
    <text evidence="11">The sequence shown here is derived from an EMBL/GenBank/DDBJ whole genome shotgun (WGS) entry which is preliminary data.</text>
</comment>
<dbReference type="PRINTS" id="PR00032">
    <property type="entry name" value="HTHARAC"/>
</dbReference>
<keyword evidence="4" id="KW-0804">Transcription</keyword>
<dbReference type="GO" id="GO:0043565">
    <property type="term" value="F:sequence-specific DNA binding"/>
    <property type="evidence" value="ECO:0007669"/>
    <property type="project" value="InterPro"/>
</dbReference>
<dbReference type="SUPFAM" id="SSF101898">
    <property type="entry name" value="NHL repeat"/>
    <property type="match status" value="1"/>
</dbReference>
<feature type="transmembrane region" description="Helical" evidence="6">
    <location>
        <begin position="741"/>
        <end position="763"/>
    </location>
</feature>
<dbReference type="InterPro" id="IPR013783">
    <property type="entry name" value="Ig-like_fold"/>
</dbReference>
<evidence type="ECO:0000259" key="8">
    <source>
        <dbReference type="PROSITE" id="PS01124"/>
    </source>
</evidence>
<dbReference type="InterPro" id="IPR001789">
    <property type="entry name" value="Sig_transdc_resp-reg_receiver"/>
</dbReference>
<feature type="domain" description="Response regulatory" evidence="10">
    <location>
        <begin position="1041"/>
        <end position="1156"/>
    </location>
</feature>
<dbReference type="InterPro" id="IPR011110">
    <property type="entry name" value="Reg_prop"/>
</dbReference>
<dbReference type="Gene3D" id="3.40.50.2300">
    <property type="match status" value="1"/>
</dbReference>
<evidence type="ECO:0000259" key="10">
    <source>
        <dbReference type="PROSITE" id="PS50110"/>
    </source>
</evidence>
<dbReference type="InterPro" id="IPR036890">
    <property type="entry name" value="HATPase_C_sf"/>
</dbReference>
<dbReference type="RefSeq" id="WP_118222349.1">
    <property type="nucleotide sequence ID" value="NZ_JADNIJ010000009.1"/>
</dbReference>
<dbReference type="InterPro" id="IPR015943">
    <property type="entry name" value="WD40/YVTN_repeat-like_dom_sf"/>
</dbReference>
<reference evidence="11 12" key="1">
    <citation type="submission" date="2018-08" db="EMBL/GenBank/DDBJ databases">
        <title>A genome reference for cultivated species of the human gut microbiota.</title>
        <authorList>
            <person name="Zou Y."/>
            <person name="Xue W."/>
            <person name="Luo G."/>
        </authorList>
    </citation>
    <scope>NUCLEOTIDE SEQUENCE [LARGE SCALE GENOMIC DNA]</scope>
    <source>
        <strain evidence="11 12">AM27-17</strain>
    </source>
</reference>
<dbReference type="GO" id="GO:0000155">
    <property type="term" value="F:phosphorelay sensor kinase activity"/>
    <property type="evidence" value="ECO:0007669"/>
    <property type="project" value="TreeGrafter"/>
</dbReference>
<dbReference type="InterPro" id="IPR011006">
    <property type="entry name" value="CheY-like_superfamily"/>
</dbReference>
<dbReference type="Pfam" id="PF07494">
    <property type="entry name" value="Reg_prop"/>
    <property type="match status" value="1"/>
</dbReference>
<protein>
    <submittedName>
        <fullName evidence="11">Helix-turn-helix domain-containing protein</fullName>
    </submittedName>
</protein>
<feature type="domain" description="Histidine kinase" evidence="9">
    <location>
        <begin position="795"/>
        <end position="1012"/>
    </location>
</feature>
<evidence type="ECO:0000256" key="3">
    <source>
        <dbReference type="ARBA" id="ARBA00023125"/>
    </source>
</evidence>
<dbReference type="Proteomes" id="UP000285650">
    <property type="component" value="Unassembled WGS sequence"/>
</dbReference>
<dbReference type="GO" id="GO:0003700">
    <property type="term" value="F:DNA-binding transcription factor activity"/>
    <property type="evidence" value="ECO:0007669"/>
    <property type="project" value="InterPro"/>
</dbReference>
<dbReference type="InterPro" id="IPR009057">
    <property type="entry name" value="Homeodomain-like_sf"/>
</dbReference>
<evidence type="ECO:0000256" key="5">
    <source>
        <dbReference type="PROSITE-ProRule" id="PRU00169"/>
    </source>
</evidence>
<dbReference type="InterPro" id="IPR020449">
    <property type="entry name" value="Tscrpt_reg_AraC-type_HTH"/>
</dbReference>
<comment type="caution">
    <text evidence="5">Lacks conserved residue(s) required for the propagation of feature annotation.</text>
</comment>
<evidence type="ECO:0000256" key="2">
    <source>
        <dbReference type="ARBA" id="ARBA00023015"/>
    </source>
</evidence>
<evidence type="ECO:0000256" key="7">
    <source>
        <dbReference type="SAM" id="SignalP"/>
    </source>
</evidence>
<accession>A0A414L8D0</accession>
<dbReference type="SUPFAM" id="SSF52172">
    <property type="entry name" value="CheY-like"/>
    <property type="match status" value="1"/>
</dbReference>
<keyword evidence="6" id="KW-1133">Transmembrane helix</keyword>
<dbReference type="CDD" id="cd00156">
    <property type="entry name" value="REC"/>
    <property type="match status" value="1"/>
</dbReference>
<dbReference type="EMBL" id="QSKV01000008">
    <property type="protein sequence ID" value="RHE91019.1"/>
    <property type="molecule type" value="Genomic_DNA"/>
</dbReference>
<dbReference type="SUPFAM" id="SSF63829">
    <property type="entry name" value="Calcium-dependent phosphotriesterase"/>
    <property type="match status" value="1"/>
</dbReference>
<dbReference type="Gene3D" id="3.30.565.10">
    <property type="entry name" value="Histidine kinase-like ATPase, C-terminal domain"/>
    <property type="match status" value="1"/>
</dbReference>
<feature type="chain" id="PRO_5019345465" evidence="7">
    <location>
        <begin position="24"/>
        <end position="1290"/>
    </location>
</feature>
<gene>
    <name evidence="11" type="ORF">DW712_12980</name>
</gene>
<keyword evidence="2" id="KW-0805">Transcription regulation</keyword>
<proteinExistence type="predicted"/>
<evidence type="ECO:0000313" key="11">
    <source>
        <dbReference type="EMBL" id="RHE91019.1"/>
    </source>
</evidence>
<feature type="domain" description="HTH araC/xylS-type" evidence="8">
    <location>
        <begin position="1188"/>
        <end position="1287"/>
    </location>
</feature>
<dbReference type="SMART" id="SM00342">
    <property type="entry name" value="HTH_ARAC"/>
    <property type="match status" value="1"/>
</dbReference>
<keyword evidence="6" id="KW-0812">Transmembrane</keyword>
<keyword evidence="7" id="KW-0732">Signal</keyword>
<dbReference type="Gene3D" id="1.10.10.60">
    <property type="entry name" value="Homeodomain-like"/>
    <property type="match status" value="2"/>
</dbReference>
<evidence type="ECO:0000256" key="4">
    <source>
        <dbReference type="ARBA" id="ARBA00023163"/>
    </source>
</evidence>
<evidence type="ECO:0000256" key="1">
    <source>
        <dbReference type="ARBA" id="ARBA00022553"/>
    </source>
</evidence>
<dbReference type="SUPFAM" id="SSF46689">
    <property type="entry name" value="Homeodomain-like"/>
    <property type="match status" value="1"/>
</dbReference>
<dbReference type="PANTHER" id="PTHR43547">
    <property type="entry name" value="TWO-COMPONENT HISTIDINE KINASE"/>
    <property type="match status" value="1"/>
</dbReference>
<keyword evidence="3" id="KW-0238">DNA-binding</keyword>
<keyword evidence="1" id="KW-0597">Phosphoprotein</keyword>
<dbReference type="Pfam" id="PF12833">
    <property type="entry name" value="HTH_18"/>
    <property type="match status" value="1"/>
</dbReference>
<organism evidence="11 12">
    <name type="scientific">Bacteroides intestinalis</name>
    <dbReference type="NCBI Taxonomy" id="329854"/>
    <lineage>
        <taxon>Bacteria</taxon>
        <taxon>Pseudomonadati</taxon>
        <taxon>Bacteroidota</taxon>
        <taxon>Bacteroidia</taxon>
        <taxon>Bacteroidales</taxon>
        <taxon>Bacteroidaceae</taxon>
        <taxon>Bacteroides</taxon>
    </lineage>
</organism>
<dbReference type="InterPro" id="IPR005467">
    <property type="entry name" value="His_kinase_dom"/>
</dbReference>
<dbReference type="SMART" id="SM00448">
    <property type="entry name" value="REC"/>
    <property type="match status" value="1"/>
</dbReference>
<dbReference type="Pfam" id="PF00072">
    <property type="entry name" value="Response_reg"/>
    <property type="match status" value="1"/>
</dbReference>
<dbReference type="PROSITE" id="PS50109">
    <property type="entry name" value="HIS_KIN"/>
    <property type="match status" value="1"/>
</dbReference>
<dbReference type="PANTHER" id="PTHR43547:SF2">
    <property type="entry name" value="HYBRID SIGNAL TRANSDUCTION HISTIDINE KINASE C"/>
    <property type="match status" value="1"/>
</dbReference>
<dbReference type="Gene3D" id="2.60.40.10">
    <property type="entry name" value="Immunoglobulins"/>
    <property type="match status" value="1"/>
</dbReference>
<dbReference type="InterPro" id="IPR018060">
    <property type="entry name" value="HTH_AraC"/>
</dbReference>
<keyword evidence="6" id="KW-0472">Membrane</keyword>
<evidence type="ECO:0000259" key="9">
    <source>
        <dbReference type="PROSITE" id="PS50109"/>
    </source>
</evidence>
<evidence type="ECO:0000313" key="12">
    <source>
        <dbReference type="Proteomes" id="UP000285650"/>
    </source>
</evidence>
<feature type="signal peptide" evidence="7">
    <location>
        <begin position="1"/>
        <end position="23"/>
    </location>
</feature>
<name>A0A414L8D0_9BACE</name>
<evidence type="ECO:0000256" key="6">
    <source>
        <dbReference type="SAM" id="Phobius"/>
    </source>
</evidence>